<dbReference type="InterPro" id="IPR007712">
    <property type="entry name" value="RelE/ParE_toxin"/>
</dbReference>
<proteinExistence type="inferred from homology"/>
<dbReference type="InterPro" id="IPR035093">
    <property type="entry name" value="RelE/ParE_toxin_dom_sf"/>
</dbReference>
<name>A0A257SHJ5_9PROT</name>
<evidence type="ECO:0000256" key="2">
    <source>
        <dbReference type="ARBA" id="ARBA00022649"/>
    </source>
</evidence>
<reference evidence="3 4" key="1">
    <citation type="submission" date="2017-03" db="EMBL/GenBank/DDBJ databases">
        <title>Lifting the veil on microbial sulfur biogeochemistry in mining wastewaters.</title>
        <authorList>
            <person name="Kantor R.S."/>
            <person name="Colenbrander Nelson T."/>
            <person name="Marshall S."/>
            <person name="Bennett D."/>
            <person name="Apte S."/>
            <person name="Camacho D."/>
            <person name="Thomas B.C."/>
            <person name="Warren L.A."/>
            <person name="Banfield J.F."/>
        </authorList>
    </citation>
    <scope>NUCLEOTIDE SEQUENCE [LARGE SCALE GENOMIC DNA]</scope>
    <source>
        <strain evidence="3">21-59-9</strain>
    </source>
</reference>
<keyword evidence="2" id="KW-1277">Toxin-antitoxin system</keyword>
<evidence type="ECO:0000256" key="1">
    <source>
        <dbReference type="ARBA" id="ARBA00006226"/>
    </source>
</evidence>
<dbReference type="Gene3D" id="3.30.2310.20">
    <property type="entry name" value="RelE-like"/>
    <property type="match status" value="1"/>
</dbReference>
<dbReference type="Pfam" id="PF05016">
    <property type="entry name" value="ParE_toxin"/>
    <property type="match status" value="1"/>
</dbReference>
<evidence type="ECO:0000313" key="4">
    <source>
        <dbReference type="Proteomes" id="UP000216779"/>
    </source>
</evidence>
<dbReference type="Proteomes" id="UP000216779">
    <property type="component" value="Unassembled WGS sequence"/>
</dbReference>
<dbReference type="NCBIfam" id="TIGR02385">
    <property type="entry name" value="RelE_StbE"/>
    <property type="match status" value="1"/>
</dbReference>
<dbReference type="AlphaFoldDB" id="A0A257SHJ5"/>
<dbReference type="InterPro" id="IPR051803">
    <property type="entry name" value="TA_system_RelE-like_toxin"/>
</dbReference>
<comment type="similarity">
    <text evidence="1">Belongs to the RelE toxin family.</text>
</comment>
<evidence type="ECO:0000313" key="3">
    <source>
        <dbReference type="EMBL" id="OYV72615.1"/>
    </source>
</evidence>
<comment type="caution">
    <text evidence="3">The sequence shown here is derived from an EMBL/GenBank/DDBJ whole genome shotgun (WGS) entry which is preliminary data.</text>
</comment>
<sequence>MLPIIWRASARDDLATIIRYIANENPPAARRMKRLLEESVLPTAEHPYLYRQSERIPGLREIVAHPNYVVFYRVATASIEVVNVVHARREFPASTQNE</sequence>
<protein>
    <submittedName>
        <fullName evidence="3">Plasmid stabilization protein ParE</fullName>
    </submittedName>
</protein>
<accession>A0A257SHJ5</accession>
<dbReference type="PANTHER" id="PTHR33755">
    <property type="entry name" value="TOXIN PARE1-RELATED"/>
    <property type="match status" value="1"/>
</dbReference>
<dbReference type="EMBL" id="NCBC01000828">
    <property type="protein sequence ID" value="OYV72615.1"/>
    <property type="molecule type" value="Genomic_DNA"/>
</dbReference>
<gene>
    <name evidence="3" type="ORF">B7Z70_14575</name>
</gene>
<organism evidence="3 4">
    <name type="scientific">Acidithiobacillus ferrivorans</name>
    <dbReference type="NCBI Taxonomy" id="160808"/>
    <lineage>
        <taxon>Bacteria</taxon>
        <taxon>Pseudomonadati</taxon>
        <taxon>Pseudomonadota</taxon>
        <taxon>Acidithiobacillia</taxon>
        <taxon>Acidithiobacillales</taxon>
        <taxon>Acidithiobacillaceae</taxon>
        <taxon>Acidithiobacillus</taxon>
    </lineage>
</organism>